<dbReference type="AlphaFoldDB" id="A0A5B9QI06"/>
<dbReference type="OrthoDB" id="286267at2"/>
<evidence type="ECO:0000313" key="2">
    <source>
        <dbReference type="Proteomes" id="UP000323917"/>
    </source>
</evidence>
<proteinExistence type="predicted"/>
<keyword evidence="1" id="KW-0449">Lipoprotein</keyword>
<dbReference type="EMBL" id="CP042913">
    <property type="protein sequence ID" value="QEG37302.1"/>
    <property type="molecule type" value="Genomic_DNA"/>
</dbReference>
<accession>A0A5B9QI06</accession>
<name>A0A5B9QI06_9BACT</name>
<dbReference type="Proteomes" id="UP000323917">
    <property type="component" value="Chromosome"/>
</dbReference>
<protein>
    <submittedName>
        <fullName evidence="1">Putative lipoprotein</fullName>
    </submittedName>
</protein>
<dbReference type="KEGG" id="bgok:Pr1d_46430"/>
<organism evidence="1 2">
    <name type="scientific">Bythopirellula goksoeyrii</name>
    <dbReference type="NCBI Taxonomy" id="1400387"/>
    <lineage>
        <taxon>Bacteria</taxon>
        <taxon>Pseudomonadati</taxon>
        <taxon>Planctomycetota</taxon>
        <taxon>Planctomycetia</taxon>
        <taxon>Pirellulales</taxon>
        <taxon>Lacipirellulaceae</taxon>
        <taxon>Bythopirellula</taxon>
    </lineage>
</organism>
<sequence>MDFATAVLNRNVDMKCRSYVFSAIAPKMGANIGLSLVFAICCCLTLVSESVFADLTIDPNGTGATDVVQYQNAVQILLTNPLADPLDLGSDYIAVGNTASGALAIENGGSVGSVSSFIGYQAGSSGVVTIDGAGSSWSNTTGTNNSNFSVGHLGSGSLTITNGGTISNYHNGFIGSETGSLGEVTVNGAGSSWTSSGGMNVGFYGSGNLDISGGGAVSNNGQSAIGLLAGATGMATVAGTGSTWTTNSGLVVGSSGSGMLEITDSGQVTVGFTTQVARNSGSDGTISFDNGVLTTRNLIAAAEDLTGTGTINSQGLLTDVDLVFDTTHGLIQTVDLTSNPSQSITINLNVDGTGTLGAGHSSIGSMSVSDTVVVSSANGYIGYRSGSSGEVIVQGGGSTWNSGFLDVGNEGSGTLTISEGGMVNSSLTYIARRPGSNGVVKIDGAGSTWIANSPYIGESGNGKLLITAGGNMSNSGNSRIGHLTGSAGEASVDGLGSEWNLGGDLFVGGKGSGVLNITGGGLVRVDDTLWIASGNGGNGFVNVATGGQLALYGEGDDSLSHFLSLTIGSDAARYWDHSLLDWAPITAATYGDDFSLAYHDTGDLAGYTVLTVGLAGDFDGNNKVNGLDFLKWQRGETPQPLSAAELADWEANYGTNIPISSTAVVPESSSFMLAVLALIVSLHWRHSSGDYGIGLPCWGRFPTH</sequence>
<gene>
    <name evidence="1" type="ORF">Pr1d_46430</name>
</gene>
<dbReference type="NCBIfam" id="TIGR04393">
    <property type="entry name" value="rpt_T5SS_PEPC"/>
    <property type="match status" value="6"/>
</dbReference>
<evidence type="ECO:0000313" key="1">
    <source>
        <dbReference type="EMBL" id="QEG37302.1"/>
    </source>
</evidence>
<dbReference type="InterPro" id="IPR030895">
    <property type="entry name" value="T5SS_PEPC_rpt"/>
</dbReference>
<reference evidence="1 2" key="1">
    <citation type="submission" date="2019-08" db="EMBL/GenBank/DDBJ databases">
        <title>Deep-cultivation of Planctomycetes and their phenomic and genomic characterization uncovers novel biology.</title>
        <authorList>
            <person name="Wiegand S."/>
            <person name="Jogler M."/>
            <person name="Boedeker C."/>
            <person name="Pinto D."/>
            <person name="Vollmers J."/>
            <person name="Rivas-Marin E."/>
            <person name="Kohn T."/>
            <person name="Peeters S.H."/>
            <person name="Heuer A."/>
            <person name="Rast P."/>
            <person name="Oberbeckmann S."/>
            <person name="Bunk B."/>
            <person name="Jeske O."/>
            <person name="Meyerdierks A."/>
            <person name="Storesund J.E."/>
            <person name="Kallscheuer N."/>
            <person name="Luecker S."/>
            <person name="Lage O.M."/>
            <person name="Pohl T."/>
            <person name="Merkel B.J."/>
            <person name="Hornburger P."/>
            <person name="Mueller R.-W."/>
            <person name="Bruemmer F."/>
            <person name="Labrenz M."/>
            <person name="Spormann A.M."/>
            <person name="Op den Camp H."/>
            <person name="Overmann J."/>
            <person name="Amann R."/>
            <person name="Jetten M.S.M."/>
            <person name="Mascher T."/>
            <person name="Medema M.H."/>
            <person name="Devos D.P."/>
            <person name="Kaster A.-K."/>
            <person name="Ovreas L."/>
            <person name="Rohde M."/>
            <person name="Galperin M.Y."/>
            <person name="Jogler C."/>
        </authorList>
    </citation>
    <scope>NUCLEOTIDE SEQUENCE [LARGE SCALE GENOMIC DNA]</scope>
    <source>
        <strain evidence="1 2">Pr1d</strain>
    </source>
</reference>
<keyword evidence="2" id="KW-1185">Reference proteome</keyword>